<keyword evidence="1" id="KW-0560">Oxidoreductase</keyword>
<dbReference type="EMBL" id="VFLP01000020">
    <property type="protein sequence ID" value="TRX94649.1"/>
    <property type="molecule type" value="Genomic_DNA"/>
</dbReference>
<dbReference type="PANTHER" id="PTHR43625:SF40">
    <property type="entry name" value="ALDO-KETO REDUCTASE YAKC [NADP(+)]"/>
    <property type="match status" value="1"/>
</dbReference>
<dbReference type="PANTHER" id="PTHR43625">
    <property type="entry name" value="AFLATOXIN B1 ALDEHYDE REDUCTASE"/>
    <property type="match status" value="1"/>
</dbReference>
<keyword evidence="4" id="KW-1185">Reference proteome</keyword>
<evidence type="ECO:0000313" key="3">
    <source>
        <dbReference type="EMBL" id="TRX94649.1"/>
    </source>
</evidence>
<dbReference type="Proteomes" id="UP000319160">
    <property type="component" value="Unassembled WGS sequence"/>
</dbReference>
<dbReference type="OrthoDB" id="37537at2759"/>
<dbReference type="GO" id="GO:0016491">
    <property type="term" value="F:oxidoreductase activity"/>
    <property type="evidence" value="ECO:0007669"/>
    <property type="project" value="UniProtKB-KW"/>
</dbReference>
<dbReference type="InterPro" id="IPR036812">
    <property type="entry name" value="NAD(P)_OxRdtase_dom_sf"/>
</dbReference>
<accession>A0A553I382</accession>
<protein>
    <recommendedName>
        <fullName evidence="2">NADP-dependent oxidoreductase domain-containing protein</fullName>
    </recommendedName>
</protein>
<evidence type="ECO:0000259" key="2">
    <source>
        <dbReference type="Pfam" id="PF00248"/>
    </source>
</evidence>
<reference evidence="4" key="1">
    <citation type="submission" date="2019-06" db="EMBL/GenBank/DDBJ databases">
        <title>Draft genome sequence of the griseofulvin-producing fungus Xylaria cubensis strain G536.</title>
        <authorList>
            <person name="Mead M.E."/>
            <person name="Raja H.A."/>
            <person name="Steenwyk J.L."/>
            <person name="Knowles S.L."/>
            <person name="Oberlies N.H."/>
            <person name="Rokas A."/>
        </authorList>
    </citation>
    <scope>NUCLEOTIDE SEQUENCE [LARGE SCALE GENOMIC DNA]</scope>
    <source>
        <strain evidence="4">G536</strain>
    </source>
</reference>
<dbReference type="InterPro" id="IPR050791">
    <property type="entry name" value="Aldo-Keto_reductase"/>
</dbReference>
<dbReference type="InterPro" id="IPR023210">
    <property type="entry name" value="NADP_OxRdtase_dom"/>
</dbReference>
<dbReference type="PRINTS" id="PR00069">
    <property type="entry name" value="ALDKETRDTASE"/>
</dbReference>
<dbReference type="Pfam" id="PF00248">
    <property type="entry name" value="Aldo_ket_red"/>
    <property type="match status" value="1"/>
</dbReference>
<dbReference type="GO" id="GO:0005737">
    <property type="term" value="C:cytoplasm"/>
    <property type="evidence" value="ECO:0007669"/>
    <property type="project" value="TreeGrafter"/>
</dbReference>
<dbReference type="AlphaFoldDB" id="A0A553I382"/>
<comment type="caution">
    <text evidence="3">The sequence shown here is derived from an EMBL/GenBank/DDBJ whole genome shotgun (WGS) entry which is preliminary data.</text>
</comment>
<sequence length="348" mass="38323">MSSTTANRTLGKNGPKVSAIGFGLESLSTNHYGSHPSDQERFKILDRALELGVTFWDSSDLYGDSEELVGRWFKRTGKRGDIFIATKFGYIVDTQRYKVDSSAAYCKQACEKSLKRLGIDSIDLYYVHNVNPETPIEETMRAMKELQAEGKIKHIGLSAASATTLRRACKIAPVAAYQMDYSVFMRDIEGPTGKNLLSTCRELGVAFVAAMPLGRGMITAAFSNGTPLADEKDSRAQRMPRFQDANRDANARAVARLAAFADAKEGCASVSQLALAWLLKQGNDIIPIPGTKRIENLETNRAAVDVVLSDEEEKKIRTLVEDVEIAGAVIPPGMEDFYYRDTKEEESA</sequence>
<organism evidence="3 4">
    <name type="scientific">Xylaria flabelliformis</name>
    <dbReference type="NCBI Taxonomy" id="2512241"/>
    <lineage>
        <taxon>Eukaryota</taxon>
        <taxon>Fungi</taxon>
        <taxon>Dikarya</taxon>
        <taxon>Ascomycota</taxon>
        <taxon>Pezizomycotina</taxon>
        <taxon>Sordariomycetes</taxon>
        <taxon>Xylariomycetidae</taxon>
        <taxon>Xylariales</taxon>
        <taxon>Xylariaceae</taxon>
        <taxon>Xylaria</taxon>
    </lineage>
</organism>
<dbReference type="Gene3D" id="3.20.20.100">
    <property type="entry name" value="NADP-dependent oxidoreductase domain"/>
    <property type="match status" value="1"/>
</dbReference>
<dbReference type="SUPFAM" id="SSF51430">
    <property type="entry name" value="NAD(P)-linked oxidoreductase"/>
    <property type="match status" value="1"/>
</dbReference>
<evidence type="ECO:0000313" key="4">
    <source>
        <dbReference type="Proteomes" id="UP000319160"/>
    </source>
</evidence>
<evidence type="ECO:0000256" key="1">
    <source>
        <dbReference type="ARBA" id="ARBA00023002"/>
    </source>
</evidence>
<dbReference type="STRING" id="2512241.A0A553I382"/>
<feature type="domain" description="NADP-dependent oxidoreductase" evidence="2">
    <location>
        <begin position="20"/>
        <end position="319"/>
    </location>
</feature>
<name>A0A553I382_9PEZI</name>
<dbReference type="InterPro" id="IPR020471">
    <property type="entry name" value="AKR"/>
</dbReference>
<proteinExistence type="predicted"/>
<gene>
    <name evidence="3" type="ORF">FHL15_004421</name>
</gene>